<dbReference type="InterPro" id="IPR037923">
    <property type="entry name" value="HTH-like"/>
</dbReference>
<dbReference type="AlphaFoldDB" id="A0A927H2V8"/>
<evidence type="ECO:0000313" key="7">
    <source>
        <dbReference type="Proteomes" id="UP000639396"/>
    </source>
</evidence>
<dbReference type="InterPro" id="IPR009057">
    <property type="entry name" value="Homeodomain-like_sf"/>
</dbReference>
<gene>
    <name evidence="6" type="ORF">IDH45_32205</name>
</gene>
<dbReference type="GO" id="GO:0043565">
    <property type="term" value="F:sequence-specific DNA binding"/>
    <property type="evidence" value="ECO:0007669"/>
    <property type="project" value="InterPro"/>
</dbReference>
<feature type="domain" description="HTH araC/xylS-type" evidence="5">
    <location>
        <begin position="188"/>
        <end position="284"/>
    </location>
</feature>
<evidence type="ECO:0000313" key="6">
    <source>
        <dbReference type="EMBL" id="MBD2866641.1"/>
    </source>
</evidence>
<sequence>MKGQAGSFHLFNELSEHITLRIGSCHSLYHDSRWREVKEHSDYDLWIVEEGTVTLRMGDVNGTAKAGDLILFYPNVPYTASNGEEGCRFIYVHFDFGIGDRSRILDNFPLSGIVAGSSVQEEAALFRQAFERYSNRSVLSSVRLKGCLTVLLAKIIENAAESEAAAASGEPADTPPKARASRQMDILQPVFRFVHEQLHRPIAVRELAEKAGMSEKYFITFFKQTVGVTPGYYLYQVRMNRARDYLYRRSYTIKQIAELLGYPDPYTFSKAFKKYYNKPPSQFV</sequence>
<keyword evidence="4" id="KW-0804">Transcription</keyword>
<evidence type="ECO:0000259" key="5">
    <source>
        <dbReference type="PROSITE" id="PS01124"/>
    </source>
</evidence>
<keyword evidence="1" id="KW-0805">Transcription regulation</keyword>
<evidence type="ECO:0000256" key="2">
    <source>
        <dbReference type="ARBA" id="ARBA00023125"/>
    </source>
</evidence>
<dbReference type="RefSeq" id="WP_190932254.1">
    <property type="nucleotide sequence ID" value="NZ_JACXJA010000064.1"/>
</dbReference>
<keyword evidence="2" id="KW-0238">DNA-binding</keyword>
<dbReference type="InterPro" id="IPR014710">
    <property type="entry name" value="RmlC-like_jellyroll"/>
</dbReference>
<dbReference type="EMBL" id="JACXJA010000064">
    <property type="protein sequence ID" value="MBD2866641.1"/>
    <property type="molecule type" value="Genomic_DNA"/>
</dbReference>
<keyword evidence="3" id="KW-0010">Activator</keyword>
<dbReference type="SUPFAM" id="SSF46689">
    <property type="entry name" value="Homeodomain-like"/>
    <property type="match status" value="2"/>
</dbReference>
<dbReference type="Proteomes" id="UP000639396">
    <property type="component" value="Unassembled WGS sequence"/>
</dbReference>
<dbReference type="Pfam" id="PF12833">
    <property type="entry name" value="HTH_18"/>
    <property type="match status" value="1"/>
</dbReference>
<dbReference type="Pfam" id="PF02311">
    <property type="entry name" value="AraC_binding"/>
    <property type="match status" value="1"/>
</dbReference>
<evidence type="ECO:0000256" key="4">
    <source>
        <dbReference type="ARBA" id="ARBA00023163"/>
    </source>
</evidence>
<dbReference type="SUPFAM" id="SSF51215">
    <property type="entry name" value="Regulatory protein AraC"/>
    <property type="match status" value="1"/>
</dbReference>
<dbReference type="InterPro" id="IPR018060">
    <property type="entry name" value="HTH_AraC"/>
</dbReference>
<dbReference type="PROSITE" id="PS01124">
    <property type="entry name" value="HTH_ARAC_FAMILY_2"/>
    <property type="match status" value="1"/>
</dbReference>
<dbReference type="Gene3D" id="2.60.120.10">
    <property type="entry name" value="Jelly Rolls"/>
    <property type="match status" value="1"/>
</dbReference>
<dbReference type="InterPro" id="IPR018062">
    <property type="entry name" value="HTH_AraC-typ_CS"/>
</dbReference>
<dbReference type="SMART" id="SM00342">
    <property type="entry name" value="HTH_ARAC"/>
    <property type="match status" value="1"/>
</dbReference>
<dbReference type="Gene3D" id="1.10.10.60">
    <property type="entry name" value="Homeodomain-like"/>
    <property type="match status" value="2"/>
</dbReference>
<organism evidence="6 7">
    <name type="scientific">Paenibacillus oceani</name>
    <dbReference type="NCBI Taxonomy" id="2772510"/>
    <lineage>
        <taxon>Bacteria</taxon>
        <taxon>Bacillati</taxon>
        <taxon>Bacillota</taxon>
        <taxon>Bacilli</taxon>
        <taxon>Bacillales</taxon>
        <taxon>Paenibacillaceae</taxon>
        <taxon>Paenibacillus</taxon>
    </lineage>
</organism>
<evidence type="ECO:0000256" key="1">
    <source>
        <dbReference type="ARBA" id="ARBA00023015"/>
    </source>
</evidence>
<name>A0A927H2V8_9BACL</name>
<reference evidence="6" key="1">
    <citation type="submission" date="2020-09" db="EMBL/GenBank/DDBJ databases">
        <title>A novel bacterium of genus Paenibacillus, isolated from South China Sea.</title>
        <authorList>
            <person name="Huang H."/>
            <person name="Mo K."/>
            <person name="Hu Y."/>
        </authorList>
    </citation>
    <scope>NUCLEOTIDE SEQUENCE</scope>
    <source>
        <strain evidence="6">IB182363</strain>
    </source>
</reference>
<proteinExistence type="predicted"/>
<comment type="caution">
    <text evidence="6">The sequence shown here is derived from an EMBL/GenBank/DDBJ whole genome shotgun (WGS) entry which is preliminary data.</text>
</comment>
<dbReference type="PANTHER" id="PTHR46796">
    <property type="entry name" value="HTH-TYPE TRANSCRIPTIONAL ACTIVATOR RHAS-RELATED"/>
    <property type="match status" value="1"/>
</dbReference>
<evidence type="ECO:0000256" key="3">
    <source>
        <dbReference type="ARBA" id="ARBA00023159"/>
    </source>
</evidence>
<keyword evidence="7" id="KW-1185">Reference proteome</keyword>
<dbReference type="InterPro" id="IPR050204">
    <property type="entry name" value="AraC_XylS_family_regulators"/>
</dbReference>
<dbReference type="PROSITE" id="PS00041">
    <property type="entry name" value="HTH_ARAC_FAMILY_1"/>
    <property type="match status" value="1"/>
</dbReference>
<accession>A0A927H2V8</accession>
<dbReference type="GO" id="GO:0003700">
    <property type="term" value="F:DNA-binding transcription factor activity"/>
    <property type="evidence" value="ECO:0007669"/>
    <property type="project" value="InterPro"/>
</dbReference>
<dbReference type="InterPro" id="IPR003313">
    <property type="entry name" value="AraC-bd"/>
</dbReference>
<protein>
    <submittedName>
        <fullName evidence="6">Helix-turn-helix transcriptional regulator</fullName>
    </submittedName>
</protein>